<dbReference type="RefSeq" id="WP_155113084.1">
    <property type="nucleotide sequence ID" value="NZ_WMIB01000015.1"/>
</dbReference>
<dbReference type="Proteomes" id="UP000434639">
    <property type="component" value="Unassembled WGS sequence"/>
</dbReference>
<accession>A0A7X2S866</accession>
<proteinExistence type="predicted"/>
<keyword evidence="1" id="KW-0812">Transmembrane</keyword>
<protein>
    <submittedName>
        <fullName evidence="2">DUF2809 domain-containing protein</fullName>
    </submittedName>
</protein>
<keyword evidence="3" id="KW-1185">Reference proteome</keyword>
<evidence type="ECO:0000256" key="1">
    <source>
        <dbReference type="SAM" id="Phobius"/>
    </source>
</evidence>
<keyword evidence="1" id="KW-1133">Transmembrane helix</keyword>
<gene>
    <name evidence="2" type="ORF">GKZ89_14320</name>
</gene>
<dbReference type="EMBL" id="WMIB01000015">
    <property type="protein sequence ID" value="MTH54576.1"/>
    <property type="molecule type" value="Genomic_DNA"/>
</dbReference>
<dbReference type="OrthoDB" id="5360192at2"/>
<organism evidence="2 3">
    <name type="scientific">Metabacillus mangrovi</name>
    <dbReference type="NCBI Taxonomy" id="1491830"/>
    <lineage>
        <taxon>Bacteria</taxon>
        <taxon>Bacillati</taxon>
        <taxon>Bacillota</taxon>
        <taxon>Bacilli</taxon>
        <taxon>Bacillales</taxon>
        <taxon>Bacillaceae</taxon>
        <taxon>Metabacillus</taxon>
    </lineage>
</organism>
<dbReference type="Pfam" id="PF10990">
    <property type="entry name" value="DUF2809"/>
    <property type="match status" value="1"/>
</dbReference>
<keyword evidence="1" id="KW-0472">Membrane</keyword>
<dbReference type="AlphaFoldDB" id="A0A7X2S866"/>
<evidence type="ECO:0000313" key="3">
    <source>
        <dbReference type="Proteomes" id="UP000434639"/>
    </source>
</evidence>
<feature type="transmembrane region" description="Helical" evidence="1">
    <location>
        <begin position="61"/>
        <end position="81"/>
    </location>
</feature>
<reference evidence="2 3" key="1">
    <citation type="journal article" date="2017" name="Int. J. Syst. Evol. Microbiol.">
        <title>Bacillus mangrovi sp. nov., isolated from a sediment sample from a mangrove forest.</title>
        <authorList>
            <person name="Gupta V."/>
            <person name="Singh P.K."/>
            <person name="Korpole S."/>
            <person name="Tanuku N.R.S."/>
            <person name="Pinnaka A.K."/>
        </authorList>
    </citation>
    <scope>NUCLEOTIDE SEQUENCE [LARGE SCALE GENOMIC DNA]</scope>
    <source>
        <strain evidence="2 3">KCTC 33872</strain>
    </source>
</reference>
<comment type="caution">
    <text evidence="2">The sequence shown here is derived from an EMBL/GenBank/DDBJ whole genome shotgun (WGS) entry which is preliminary data.</text>
</comment>
<feature type="transmembrane region" description="Helical" evidence="1">
    <location>
        <begin position="36"/>
        <end position="54"/>
    </location>
</feature>
<evidence type="ECO:0000313" key="2">
    <source>
        <dbReference type="EMBL" id="MTH54576.1"/>
    </source>
</evidence>
<feature type="transmembrane region" description="Helical" evidence="1">
    <location>
        <begin position="101"/>
        <end position="123"/>
    </location>
</feature>
<name>A0A7X2S866_9BACI</name>
<dbReference type="InterPro" id="IPR021257">
    <property type="entry name" value="DUF2809"/>
</dbReference>
<sequence length="130" mass="14345">MKRSRPFYGLLLILVIGLGLLSRRLSFWLPDGVNTYLGDALWAAMIFTGFAFLFNRRNTAVIAAAAGLYCILTECSQLYQAAWINEVRETTAGGLVLGYGFLWSDLIAYAMGITACTMTELAAKKRSAFQ</sequence>